<dbReference type="Proteomes" id="UP000175616">
    <property type="component" value="Unassembled WGS sequence"/>
</dbReference>
<keyword evidence="1" id="KW-0812">Transmembrane</keyword>
<organism evidence="2 3">
    <name type="scientific">Acidithiobacillus caldus</name>
    <dbReference type="NCBI Taxonomy" id="33059"/>
    <lineage>
        <taxon>Bacteria</taxon>
        <taxon>Pseudomonadati</taxon>
        <taxon>Pseudomonadota</taxon>
        <taxon>Acidithiobacillia</taxon>
        <taxon>Acidithiobacillales</taxon>
        <taxon>Acidithiobacillaceae</taxon>
        <taxon>Acidithiobacillus</taxon>
    </lineage>
</organism>
<name>A0A1E7YPV7_9PROT</name>
<dbReference type="RefSeq" id="WP_070114143.1">
    <property type="nucleotide sequence ID" value="NZ_LZYE01000063.1"/>
</dbReference>
<evidence type="ECO:0000256" key="1">
    <source>
        <dbReference type="SAM" id="Phobius"/>
    </source>
</evidence>
<feature type="transmembrane region" description="Helical" evidence="1">
    <location>
        <begin position="36"/>
        <end position="59"/>
    </location>
</feature>
<dbReference type="EMBL" id="LZYE01000063">
    <property type="protein sequence ID" value="OFC37895.1"/>
    <property type="molecule type" value="Genomic_DNA"/>
</dbReference>
<feature type="transmembrane region" description="Helical" evidence="1">
    <location>
        <begin position="6"/>
        <end position="24"/>
    </location>
</feature>
<evidence type="ECO:0008006" key="4">
    <source>
        <dbReference type="Google" id="ProtNLM"/>
    </source>
</evidence>
<evidence type="ECO:0000313" key="2">
    <source>
        <dbReference type="EMBL" id="OFC37895.1"/>
    </source>
</evidence>
<proteinExistence type="predicted"/>
<protein>
    <recommendedName>
        <fullName evidence="4">DUF1656 domain-containing protein</fullName>
    </recommendedName>
</protein>
<sequence>MIIIVVAAVVLALVLGRLFYGLIRWEIRWDIRILEFGFHCFLIGMLLTLIGLAWMGWLIL</sequence>
<gene>
    <name evidence="2" type="ORF">BAE27_03450</name>
</gene>
<reference evidence="2 3" key="1">
    <citation type="submission" date="2016-06" db="EMBL/GenBank/DDBJ databases">
        <title>Gene turnover analysis identifies the evolutionary adaptation of the extremophile Acidithiobacillus caldus.</title>
        <authorList>
            <person name="Zhang X."/>
        </authorList>
    </citation>
    <scope>NUCLEOTIDE SEQUENCE [LARGE SCALE GENOMIC DNA]</scope>
    <source>
        <strain evidence="2 3">DX</strain>
    </source>
</reference>
<dbReference type="AlphaFoldDB" id="A0A1E7YPV7"/>
<keyword evidence="1" id="KW-0472">Membrane</keyword>
<keyword evidence="1" id="KW-1133">Transmembrane helix</keyword>
<evidence type="ECO:0000313" key="3">
    <source>
        <dbReference type="Proteomes" id="UP000175616"/>
    </source>
</evidence>
<comment type="caution">
    <text evidence="2">The sequence shown here is derived from an EMBL/GenBank/DDBJ whole genome shotgun (WGS) entry which is preliminary data.</text>
</comment>
<accession>A0A1E7YPV7</accession>